<gene>
    <name evidence="2" type="ORF">Q9L58_007256</name>
</gene>
<feature type="region of interest" description="Disordered" evidence="1">
    <location>
        <begin position="203"/>
        <end position="281"/>
    </location>
</feature>
<organism evidence="2 3">
    <name type="scientific">Discina gigas</name>
    <dbReference type="NCBI Taxonomy" id="1032678"/>
    <lineage>
        <taxon>Eukaryota</taxon>
        <taxon>Fungi</taxon>
        <taxon>Dikarya</taxon>
        <taxon>Ascomycota</taxon>
        <taxon>Pezizomycotina</taxon>
        <taxon>Pezizomycetes</taxon>
        <taxon>Pezizales</taxon>
        <taxon>Discinaceae</taxon>
        <taxon>Discina</taxon>
    </lineage>
</organism>
<evidence type="ECO:0000313" key="3">
    <source>
        <dbReference type="Proteomes" id="UP001447188"/>
    </source>
</evidence>
<evidence type="ECO:0000256" key="1">
    <source>
        <dbReference type="SAM" id="MobiDB-lite"/>
    </source>
</evidence>
<reference evidence="2 3" key="1">
    <citation type="submission" date="2024-02" db="EMBL/GenBank/DDBJ databases">
        <title>Discinaceae phylogenomics.</title>
        <authorList>
            <person name="Dirks A.C."/>
            <person name="James T.Y."/>
        </authorList>
    </citation>
    <scope>NUCLEOTIDE SEQUENCE [LARGE SCALE GENOMIC DNA]</scope>
    <source>
        <strain evidence="2 3">ACD0624</strain>
    </source>
</reference>
<comment type="caution">
    <text evidence="2">The sequence shown here is derived from an EMBL/GenBank/DDBJ whole genome shotgun (WGS) entry which is preliminary data.</text>
</comment>
<keyword evidence="3" id="KW-1185">Reference proteome</keyword>
<evidence type="ECO:0008006" key="4">
    <source>
        <dbReference type="Google" id="ProtNLM"/>
    </source>
</evidence>
<feature type="compositionally biased region" description="Polar residues" evidence="1">
    <location>
        <begin position="265"/>
        <end position="276"/>
    </location>
</feature>
<sequence length="441" mass="45041">MAAAAAAAAAAAVVAAVKEGVEVPFSLPVKSAGVGLARSPGRSNGKVVALGKSGTGGSFTVGGSNGYPSPPSSLPTQGPFGASEAAGSVGGVAQNLQFPRKTGSFENGGGDSAIAEGYGPEVKGLGRRRASEGAHVVLGGPEGSTSGRGSRARSGSELKCEKCGKGWEHTPEWSYTSKLLISKHQQVQLLEAASILVSMNPSTTPPASLSGASIHESNSSINDGSSSSEDTTPPPHGFSGSDIGSPLPTPRGIRNGAGKPGKRLSSGSYSRSHQASGGNGLAGSAPCLAGFPSHFVHKSTRPRAGSSAGNLRSPAMRPTSIAAEDEALASAIELLSCSFRTAATPIIGPTMVAGSIPRGGIAGMCSPPVAAGSFLGPLNNVLEMKREEEDDVRMEDLEESRDEDEEDVDVEEEDESEIEERWTRRRGSDEEEDGVFGRMEE</sequence>
<feature type="compositionally biased region" description="Low complexity" evidence="1">
    <location>
        <begin position="216"/>
        <end position="230"/>
    </location>
</feature>
<accession>A0ABR3GD32</accession>
<feature type="compositionally biased region" description="Basic and acidic residues" evidence="1">
    <location>
        <begin position="419"/>
        <end position="428"/>
    </location>
</feature>
<feature type="region of interest" description="Disordered" evidence="1">
    <location>
        <begin position="386"/>
        <end position="441"/>
    </location>
</feature>
<feature type="compositionally biased region" description="Acidic residues" evidence="1">
    <location>
        <begin position="388"/>
        <end position="418"/>
    </location>
</feature>
<evidence type="ECO:0000313" key="2">
    <source>
        <dbReference type="EMBL" id="KAL0633824.1"/>
    </source>
</evidence>
<proteinExistence type="predicted"/>
<feature type="region of interest" description="Disordered" evidence="1">
    <location>
        <begin position="133"/>
        <end position="159"/>
    </location>
</feature>
<name>A0ABR3GD32_9PEZI</name>
<dbReference type="Proteomes" id="UP001447188">
    <property type="component" value="Unassembled WGS sequence"/>
</dbReference>
<feature type="compositionally biased region" description="Low complexity" evidence="1">
    <location>
        <begin position="143"/>
        <end position="153"/>
    </location>
</feature>
<feature type="region of interest" description="Disordered" evidence="1">
    <location>
        <begin position="63"/>
        <end position="86"/>
    </location>
</feature>
<dbReference type="EMBL" id="JBBBZM010000112">
    <property type="protein sequence ID" value="KAL0633824.1"/>
    <property type="molecule type" value="Genomic_DNA"/>
</dbReference>
<protein>
    <recommendedName>
        <fullName evidence="4">C2H2-type domain-containing protein</fullName>
    </recommendedName>
</protein>